<dbReference type="HOGENOM" id="CLU_3070171_0_0_1"/>
<proteinExistence type="predicted"/>
<reference evidence="1 2" key="1">
    <citation type="journal article" date="2011" name="Proc. Natl. Acad. Sci. U.S.A.">
        <title>Comparative genomics of xylose-fermenting fungi for enhanced biofuel production.</title>
        <authorList>
            <person name="Wohlbach D.J."/>
            <person name="Kuo A."/>
            <person name="Sato T.K."/>
            <person name="Potts K.M."/>
            <person name="Salamov A.A."/>
            <person name="LaButti K.M."/>
            <person name="Sun H."/>
            <person name="Clum A."/>
            <person name="Pangilinan J.L."/>
            <person name="Lindquist E.A."/>
            <person name="Lucas S."/>
            <person name="Lapidus A."/>
            <person name="Jin M."/>
            <person name="Gunawan C."/>
            <person name="Balan V."/>
            <person name="Dale B.E."/>
            <person name="Jeffries T.W."/>
            <person name="Zinkel R."/>
            <person name="Barry K.W."/>
            <person name="Grigoriev I.V."/>
            <person name="Gasch A.P."/>
        </authorList>
    </citation>
    <scope>NUCLEOTIDE SEQUENCE [LARGE SCALE GENOMIC DNA]</scope>
    <source>
        <strain evidence="2">NRRL Y-27907 / 11-Y1</strain>
    </source>
</reference>
<protein>
    <submittedName>
        <fullName evidence="1">Uncharacterized protein</fullName>
    </submittedName>
</protein>
<dbReference type="EMBL" id="GL996499">
    <property type="protein sequence ID" value="EGW35094.1"/>
    <property type="molecule type" value="Genomic_DNA"/>
</dbReference>
<dbReference type="KEGG" id="spaa:SPAPADRAFT_58236"/>
<evidence type="ECO:0000313" key="2">
    <source>
        <dbReference type="Proteomes" id="UP000000709"/>
    </source>
</evidence>
<evidence type="ECO:0000313" key="1">
    <source>
        <dbReference type="EMBL" id="EGW35094.1"/>
    </source>
</evidence>
<dbReference type="GeneID" id="18872376"/>
<dbReference type="RefSeq" id="XP_007372506.1">
    <property type="nucleotide sequence ID" value="XM_007372444.1"/>
</dbReference>
<dbReference type="AlphaFoldDB" id="G3AFV5"/>
<keyword evidence="2" id="KW-1185">Reference proteome</keyword>
<accession>G3AFV5</accession>
<dbReference type="InParanoid" id="G3AFV5"/>
<name>G3AFV5_SPAPN</name>
<sequence length="53" mass="6115">MALLGYEFGILPKAKNSRQWSRPLAVRPHKLGSCLFYRYEAIICALKYLEALD</sequence>
<dbReference type="Proteomes" id="UP000000709">
    <property type="component" value="Unassembled WGS sequence"/>
</dbReference>
<organism evidence="2">
    <name type="scientific">Spathaspora passalidarum (strain NRRL Y-27907 / 11-Y1)</name>
    <dbReference type="NCBI Taxonomy" id="619300"/>
    <lineage>
        <taxon>Eukaryota</taxon>
        <taxon>Fungi</taxon>
        <taxon>Dikarya</taxon>
        <taxon>Ascomycota</taxon>
        <taxon>Saccharomycotina</taxon>
        <taxon>Pichiomycetes</taxon>
        <taxon>Debaryomycetaceae</taxon>
        <taxon>Spathaspora</taxon>
    </lineage>
</organism>
<gene>
    <name evidence="1" type="ORF">SPAPADRAFT_58236</name>
</gene>